<dbReference type="InterPro" id="IPR031732">
    <property type="entry name" value="DUF4729"/>
</dbReference>
<keyword evidence="4" id="KW-1185">Reference proteome</keyword>
<accession>B3N0K4</accession>
<feature type="region of interest" description="Disordered" evidence="1">
    <location>
        <begin position="457"/>
        <end position="491"/>
    </location>
</feature>
<feature type="domain" description="DUF4729" evidence="2">
    <location>
        <begin position="610"/>
        <end position="828"/>
    </location>
</feature>
<feature type="compositionally biased region" description="Acidic residues" evidence="1">
    <location>
        <begin position="735"/>
        <end position="757"/>
    </location>
</feature>
<dbReference type="InParanoid" id="B3N0K4"/>
<feature type="compositionally biased region" description="Pro residues" evidence="1">
    <location>
        <begin position="884"/>
        <end position="893"/>
    </location>
</feature>
<dbReference type="KEGG" id="dan:6504536"/>
<dbReference type="Pfam" id="PF15866">
    <property type="entry name" value="DUF4729"/>
    <property type="match status" value="1"/>
</dbReference>
<proteinExistence type="predicted"/>
<dbReference type="GeneID" id="6504536"/>
<feature type="compositionally biased region" description="Basic and acidic residues" evidence="1">
    <location>
        <begin position="179"/>
        <end position="189"/>
    </location>
</feature>
<evidence type="ECO:0000256" key="1">
    <source>
        <dbReference type="SAM" id="MobiDB-lite"/>
    </source>
</evidence>
<feature type="region of interest" description="Disordered" evidence="1">
    <location>
        <begin position="23"/>
        <end position="56"/>
    </location>
</feature>
<reference evidence="3 4" key="1">
    <citation type="journal article" date="2007" name="Nature">
        <title>Evolution of genes and genomes on the Drosophila phylogeny.</title>
        <authorList>
            <consortium name="Drosophila 12 Genomes Consortium"/>
            <person name="Clark A.G."/>
            <person name="Eisen M.B."/>
            <person name="Smith D.R."/>
            <person name="Bergman C.M."/>
            <person name="Oliver B."/>
            <person name="Markow T.A."/>
            <person name="Kaufman T.C."/>
            <person name="Kellis M."/>
            <person name="Gelbart W."/>
            <person name="Iyer V.N."/>
            <person name="Pollard D.A."/>
            <person name="Sackton T.B."/>
            <person name="Larracuente A.M."/>
            <person name="Singh N.D."/>
            <person name="Abad J.P."/>
            <person name="Abt D.N."/>
            <person name="Adryan B."/>
            <person name="Aguade M."/>
            <person name="Akashi H."/>
            <person name="Anderson W.W."/>
            <person name="Aquadro C.F."/>
            <person name="Ardell D.H."/>
            <person name="Arguello R."/>
            <person name="Artieri C.G."/>
            <person name="Barbash D.A."/>
            <person name="Barker D."/>
            <person name="Barsanti P."/>
            <person name="Batterham P."/>
            <person name="Batzoglou S."/>
            <person name="Begun D."/>
            <person name="Bhutkar A."/>
            <person name="Blanco E."/>
            <person name="Bosak S.A."/>
            <person name="Bradley R.K."/>
            <person name="Brand A.D."/>
            <person name="Brent M.R."/>
            <person name="Brooks A.N."/>
            <person name="Brown R.H."/>
            <person name="Butlin R.K."/>
            <person name="Caggese C."/>
            <person name="Calvi B.R."/>
            <person name="Bernardo de Carvalho A."/>
            <person name="Caspi A."/>
            <person name="Castrezana S."/>
            <person name="Celniker S.E."/>
            <person name="Chang J.L."/>
            <person name="Chapple C."/>
            <person name="Chatterji S."/>
            <person name="Chinwalla A."/>
            <person name="Civetta A."/>
            <person name="Clifton S.W."/>
            <person name="Comeron J.M."/>
            <person name="Costello J.C."/>
            <person name="Coyne J.A."/>
            <person name="Daub J."/>
            <person name="David R.G."/>
            <person name="Delcher A.L."/>
            <person name="Delehaunty K."/>
            <person name="Do C.B."/>
            <person name="Ebling H."/>
            <person name="Edwards K."/>
            <person name="Eickbush T."/>
            <person name="Evans J.D."/>
            <person name="Filipski A."/>
            <person name="Findeiss S."/>
            <person name="Freyhult E."/>
            <person name="Fulton L."/>
            <person name="Fulton R."/>
            <person name="Garcia A.C."/>
            <person name="Gardiner A."/>
            <person name="Garfield D.A."/>
            <person name="Garvin B.E."/>
            <person name="Gibson G."/>
            <person name="Gilbert D."/>
            <person name="Gnerre S."/>
            <person name="Godfrey J."/>
            <person name="Good R."/>
            <person name="Gotea V."/>
            <person name="Gravely B."/>
            <person name="Greenberg A.J."/>
            <person name="Griffiths-Jones S."/>
            <person name="Gross S."/>
            <person name="Guigo R."/>
            <person name="Gustafson E.A."/>
            <person name="Haerty W."/>
            <person name="Hahn M.W."/>
            <person name="Halligan D.L."/>
            <person name="Halpern A.L."/>
            <person name="Halter G.M."/>
            <person name="Han M.V."/>
            <person name="Heger A."/>
            <person name="Hillier L."/>
            <person name="Hinrichs A.S."/>
            <person name="Holmes I."/>
            <person name="Hoskins R.A."/>
            <person name="Hubisz M.J."/>
            <person name="Hultmark D."/>
            <person name="Huntley M.A."/>
            <person name="Jaffe D.B."/>
            <person name="Jagadeeshan S."/>
            <person name="Jeck W.R."/>
            <person name="Johnson J."/>
            <person name="Jones C.D."/>
            <person name="Jordan W.C."/>
            <person name="Karpen G.H."/>
            <person name="Kataoka E."/>
            <person name="Keightley P.D."/>
            <person name="Kheradpour P."/>
            <person name="Kirkness E.F."/>
            <person name="Koerich L.B."/>
            <person name="Kristiansen K."/>
            <person name="Kudrna D."/>
            <person name="Kulathinal R.J."/>
            <person name="Kumar S."/>
            <person name="Kwok R."/>
            <person name="Lander E."/>
            <person name="Langley C.H."/>
            <person name="Lapoint R."/>
            <person name="Lazzaro B.P."/>
            <person name="Lee S.J."/>
            <person name="Levesque L."/>
            <person name="Li R."/>
            <person name="Lin C.F."/>
            <person name="Lin M.F."/>
            <person name="Lindblad-Toh K."/>
            <person name="Llopart A."/>
            <person name="Long M."/>
            <person name="Low L."/>
            <person name="Lozovsky E."/>
            <person name="Lu J."/>
            <person name="Luo M."/>
            <person name="Machado C.A."/>
            <person name="Makalowski W."/>
            <person name="Marzo M."/>
            <person name="Matsuda M."/>
            <person name="Matzkin L."/>
            <person name="McAllister B."/>
            <person name="McBride C.S."/>
            <person name="McKernan B."/>
            <person name="McKernan K."/>
            <person name="Mendez-Lago M."/>
            <person name="Minx P."/>
            <person name="Mollenhauer M.U."/>
            <person name="Montooth K."/>
            <person name="Mount S.M."/>
            <person name="Mu X."/>
            <person name="Myers E."/>
            <person name="Negre B."/>
            <person name="Newfeld S."/>
            <person name="Nielsen R."/>
            <person name="Noor M.A."/>
            <person name="O'Grady P."/>
            <person name="Pachter L."/>
            <person name="Papaceit M."/>
            <person name="Parisi M.J."/>
            <person name="Parisi M."/>
            <person name="Parts L."/>
            <person name="Pedersen J.S."/>
            <person name="Pesole G."/>
            <person name="Phillippy A.M."/>
            <person name="Ponting C.P."/>
            <person name="Pop M."/>
            <person name="Porcelli D."/>
            <person name="Powell J.R."/>
            <person name="Prohaska S."/>
            <person name="Pruitt K."/>
            <person name="Puig M."/>
            <person name="Quesneville H."/>
            <person name="Ram K.R."/>
            <person name="Rand D."/>
            <person name="Rasmussen M.D."/>
            <person name="Reed L.K."/>
            <person name="Reenan R."/>
            <person name="Reily A."/>
            <person name="Remington K.A."/>
            <person name="Rieger T.T."/>
            <person name="Ritchie M.G."/>
            <person name="Robin C."/>
            <person name="Rogers Y.H."/>
            <person name="Rohde C."/>
            <person name="Rozas J."/>
            <person name="Rubenfield M.J."/>
            <person name="Ruiz A."/>
            <person name="Russo S."/>
            <person name="Salzberg S.L."/>
            <person name="Sanchez-Gracia A."/>
            <person name="Saranga D.J."/>
            <person name="Sato H."/>
            <person name="Schaeffer S.W."/>
            <person name="Schatz M.C."/>
            <person name="Schlenke T."/>
            <person name="Schwartz R."/>
            <person name="Segarra C."/>
            <person name="Singh R.S."/>
            <person name="Sirot L."/>
            <person name="Sirota M."/>
            <person name="Sisneros N.B."/>
            <person name="Smith C.D."/>
            <person name="Smith T.F."/>
            <person name="Spieth J."/>
            <person name="Stage D.E."/>
            <person name="Stark A."/>
            <person name="Stephan W."/>
            <person name="Strausberg R.L."/>
            <person name="Strempel S."/>
            <person name="Sturgill D."/>
            <person name="Sutton G."/>
            <person name="Sutton G.G."/>
            <person name="Tao W."/>
            <person name="Teichmann S."/>
            <person name="Tobari Y.N."/>
            <person name="Tomimura Y."/>
            <person name="Tsolas J.M."/>
            <person name="Valente V.L."/>
            <person name="Venter E."/>
            <person name="Venter J.C."/>
            <person name="Vicario S."/>
            <person name="Vieira F.G."/>
            <person name="Vilella A.J."/>
            <person name="Villasante A."/>
            <person name="Walenz B."/>
            <person name="Wang J."/>
            <person name="Wasserman M."/>
            <person name="Watts T."/>
            <person name="Wilson D."/>
            <person name="Wilson R.K."/>
            <person name="Wing R.A."/>
            <person name="Wolfner M.F."/>
            <person name="Wong A."/>
            <person name="Wong G.K."/>
            <person name="Wu C.I."/>
            <person name="Wu G."/>
            <person name="Yamamoto D."/>
            <person name="Yang H.P."/>
            <person name="Yang S.P."/>
            <person name="Yorke J.A."/>
            <person name="Yoshida K."/>
            <person name="Zdobnov E."/>
            <person name="Zhang P."/>
            <person name="Zhang Y."/>
            <person name="Zimin A.V."/>
            <person name="Baldwin J."/>
            <person name="Abdouelleil A."/>
            <person name="Abdulkadir J."/>
            <person name="Abebe A."/>
            <person name="Abera B."/>
            <person name="Abreu J."/>
            <person name="Acer S.C."/>
            <person name="Aftuck L."/>
            <person name="Alexander A."/>
            <person name="An P."/>
            <person name="Anderson E."/>
            <person name="Anderson S."/>
            <person name="Arachi H."/>
            <person name="Azer M."/>
            <person name="Bachantsang P."/>
            <person name="Barry A."/>
            <person name="Bayul T."/>
            <person name="Berlin A."/>
            <person name="Bessette D."/>
            <person name="Bloom T."/>
            <person name="Blye J."/>
            <person name="Boguslavskiy L."/>
            <person name="Bonnet C."/>
            <person name="Boukhgalter B."/>
            <person name="Bourzgui I."/>
            <person name="Brown A."/>
            <person name="Cahill P."/>
            <person name="Channer S."/>
            <person name="Cheshatsang Y."/>
            <person name="Chuda L."/>
            <person name="Citroen M."/>
            <person name="Collymore A."/>
            <person name="Cooke P."/>
            <person name="Costello M."/>
            <person name="D'Aco K."/>
            <person name="Daza R."/>
            <person name="De Haan G."/>
            <person name="DeGray S."/>
            <person name="DeMaso C."/>
            <person name="Dhargay N."/>
            <person name="Dooley K."/>
            <person name="Dooley E."/>
            <person name="Doricent M."/>
            <person name="Dorje P."/>
            <person name="Dorjee K."/>
            <person name="Dupes A."/>
            <person name="Elong R."/>
            <person name="Falk J."/>
            <person name="Farina A."/>
            <person name="Faro S."/>
            <person name="Ferguson D."/>
            <person name="Fisher S."/>
            <person name="Foley C.D."/>
            <person name="Franke A."/>
            <person name="Friedrich D."/>
            <person name="Gadbois L."/>
            <person name="Gearin G."/>
            <person name="Gearin C.R."/>
            <person name="Giannoukos G."/>
            <person name="Goode T."/>
            <person name="Graham J."/>
            <person name="Grandbois E."/>
            <person name="Grewal S."/>
            <person name="Gyaltsen K."/>
            <person name="Hafez N."/>
            <person name="Hagos B."/>
            <person name="Hall J."/>
            <person name="Henson C."/>
            <person name="Hollinger A."/>
            <person name="Honan T."/>
            <person name="Huard M.D."/>
            <person name="Hughes L."/>
            <person name="Hurhula B."/>
            <person name="Husby M.E."/>
            <person name="Kamat A."/>
            <person name="Kanga B."/>
            <person name="Kashin S."/>
            <person name="Khazanovich D."/>
            <person name="Kisner P."/>
            <person name="Lance K."/>
            <person name="Lara M."/>
            <person name="Lee W."/>
            <person name="Lennon N."/>
            <person name="Letendre F."/>
            <person name="LeVine R."/>
            <person name="Lipovsky A."/>
            <person name="Liu X."/>
            <person name="Liu J."/>
            <person name="Liu S."/>
            <person name="Lokyitsang T."/>
            <person name="Lokyitsang Y."/>
            <person name="Lubonja R."/>
            <person name="Lui A."/>
            <person name="MacDonald P."/>
            <person name="Magnisalis V."/>
            <person name="Maru K."/>
            <person name="Matthews C."/>
            <person name="McCusker W."/>
            <person name="McDonough S."/>
            <person name="Mehta T."/>
            <person name="Meldrim J."/>
            <person name="Meneus L."/>
            <person name="Mihai O."/>
            <person name="Mihalev A."/>
            <person name="Mihova T."/>
            <person name="Mittelman R."/>
            <person name="Mlenga V."/>
            <person name="Montmayeur A."/>
            <person name="Mulrain L."/>
            <person name="Navidi A."/>
            <person name="Naylor J."/>
            <person name="Negash T."/>
            <person name="Nguyen T."/>
            <person name="Nguyen N."/>
            <person name="Nicol R."/>
            <person name="Norbu C."/>
            <person name="Norbu N."/>
            <person name="Novod N."/>
            <person name="O'Neill B."/>
            <person name="Osman S."/>
            <person name="Markiewicz E."/>
            <person name="Oyono O.L."/>
            <person name="Patti C."/>
            <person name="Phunkhang P."/>
            <person name="Pierre F."/>
            <person name="Priest M."/>
            <person name="Raghuraman S."/>
            <person name="Rege F."/>
            <person name="Reyes R."/>
            <person name="Rise C."/>
            <person name="Rogov P."/>
            <person name="Ross K."/>
            <person name="Ryan E."/>
            <person name="Settipalli S."/>
            <person name="Shea T."/>
            <person name="Sherpa N."/>
            <person name="Shi L."/>
            <person name="Shih D."/>
            <person name="Sparrow T."/>
            <person name="Spaulding J."/>
            <person name="Stalker J."/>
            <person name="Stange-Thomann N."/>
            <person name="Stavropoulos S."/>
            <person name="Stone C."/>
            <person name="Strader C."/>
            <person name="Tesfaye S."/>
            <person name="Thomson T."/>
            <person name="Thoulutsang Y."/>
            <person name="Thoulutsang D."/>
            <person name="Topham K."/>
            <person name="Topping I."/>
            <person name="Tsamla T."/>
            <person name="Vassiliev H."/>
            <person name="Vo A."/>
            <person name="Wangchuk T."/>
            <person name="Wangdi T."/>
            <person name="Weiand M."/>
            <person name="Wilkinson J."/>
            <person name="Wilson A."/>
            <person name="Yadav S."/>
            <person name="Young G."/>
            <person name="Yu Q."/>
            <person name="Zembek L."/>
            <person name="Zhong D."/>
            <person name="Zimmer A."/>
            <person name="Zwirko Z."/>
            <person name="Jaffe D.B."/>
            <person name="Alvarez P."/>
            <person name="Brockman W."/>
            <person name="Butler J."/>
            <person name="Chin C."/>
            <person name="Gnerre S."/>
            <person name="Grabherr M."/>
            <person name="Kleber M."/>
            <person name="Mauceli E."/>
            <person name="MacCallum I."/>
        </authorList>
    </citation>
    <scope>NUCLEOTIDE SEQUENCE [LARGE SCALE GENOMIC DNA]</scope>
    <source>
        <strain evidence="4">Tucson 14024-0371.13</strain>
    </source>
</reference>
<protein>
    <recommendedName>
        <fullName evidence="2">DUF4729 domain-containing protein</fullName>
    </recommendedName>
</protein>
<gene>
    <name evidence="3" type="primary">Dana\GF21866</name>
    <name evidence="3" type="synonym">dana_GLEANR_5762</name>
    <name evidence="3" type="ORF">GF21866</name>
</gene>
<evidence type="ECO:0000259" key="2">
    <source>
        <dbReference type="Pfam" id="PF15866"/>
    </source>
</evidence>
<feature type="region of interest" description="Disordered" evidence="1">
    <location>
        <begin position="168"/>
        <end position="206"/>
    </location>
</feature>
<feature type="compositionally biased region" description="Basic residues" evidence="1">
    <location>
        <begin position="857"/>
        <end position="869"/>
    </location>
</feature>
<evidence type="ECO:0000313" key="3">
    <source>
        <dbReference type="EMBL" id="EDV38408.1"/>
    </source>
</evidence>
<dbReference type="HOGENOM" id="CLU_365355_0_0_1"/>
<feature type="compositionally biased region" description="Acidic residues" evidence="1">
    <location>
        <begin position="471"/>
        <end position="483"/>
    </location>
</feature>
<dbReference type="OMA" id="FVMICRN"/>
<feature type="compositionally biased region" description="Polar residues" evidence="1">
    <location>
        <begin position="248"/>
        <end position="257"/>
    </location>
</feature>
<dbReference type="OrthoDB" id="7736976at2759"/>
<organism evidence="3 4">
    <name type="scientific">Drosophila ananassae</name>
    <name type="common">Fruit fly</name>
    <dbReference type="NCBI Taxonomy" id="7217"/>
    <lineage>
        <taxon>Eukaryota</taxon>
        <taxon>Metazoa</taxon>
        <taxon>Ecdysozoa</taxon>
        <taxon>Arthropoda</taxon>
        <taxon>Hexapoda</taxon>
        <taxon>Insecta</taxon>
        <taxon>Pterygota</taxon>
        <taxon>Neoptera</taxon>
        <taxon>Endopterygota</taxon>
        <taxon>Diptera</taxon>
        <taxon>Brachycera</taxon>
        <taxon>Muscomorpha</taxon>
        <taxon>Ephydroidea</taxon>
        <taxon>Drosophilidae</taxon>
        <taxon>Drosophila</taxon>
        <taxon>Sophophora</taxon>
    </lineage>
</organism>
<dbReference type="STRING" id="7217.B3N0K4"/>
<evidence type="ECO:0000313" key="4">
    <source>
        <dbReference type="Proteomes" id="UP000007801"/>
    </source>
</evidence>
<dbReference type="eggNOG" id="ENOG502T90W">
    <property type="taxonomic scope" value="Eukaryota"/>
</dbReference>
<feature type="region of interest" description="Disordered" evidence="1">
    <location>
        <begin position="88"/>
        <end position="128"/>
    </location>
</feature>
<feature type="region of interest" description="Disordered" evidence="1">
    <location>
        <begin position="857"/>
        <end position="893"/>
    </location>
</feature>
<feature type="region of interest" description="Disordered" evidence="1">
    <location>
        <begin position="723"/>
        <end position="757"/>
    </location>
</feature>
<dbReference type="Proteomes" id="UP000007801">
    <property type="component" value="Unassembled WGS sequence"/>
</dbReference>
<dbReference type="PhylomeDB" id="B3N0K4"/>
<name>B3N0K4_DROAN</name>
<sequence length="893" mass="101993">MGKKFCYSELKATAQTASRIGCSRLEKDQIFEEEEEEEDEEEEEEGEREGNSRAISSIFGEKPTAVKRVMSHLAHGYLKLVHRIEGGRPSPELDRAVGGSTVWERRTSRRSRPPTEDEITDDSSEEQRATTVGFVDLFRRSLHFEKMGLPLTALELYSMECRERGRKQRAARMQGGYQDEGRLEKKLDQEGTTTDTPPQPGGGGFDFEKLQLPVALPERRNVALRRKSNGKVTAGESTRPEISFQPRRVSQTGQANRPANGDTFLKIFSRPETETEHKRVCNHKFGNQGSTHEMEACEQRVAKQHHPYKHISYPRNPRTKDILQDEQEYSRSVSPEPVLNCRYAKMNIREADGMEEVVAPPPPRYQVPRHPVSPVMKVLVAPRNIKYSEEALAERWKRETLQGQPSCSKDAAPSKAKMRSVRVLLKTTPRRPAELDRSSSPGMSLAGYEADSELFTSKREQQPAASHTSEELELEEEDLEPEPEPVSNKGIMQPDTLTEVWAKPVHYCPEPPSHGLYRLGDGLKYQPIDRLDAGCLKTPLFDAEDDVERTRYFVNEFSKLTLDEQRKDIEFRLGQLRLLQDTSDREYRRHILAQGFVVKPILTRGERYPCPFGQDQCPLVMNECLLGHFLRDHSEPGVQVRESFEENRLLIIFNPTSMEIGRNACMSVMVYGGVRGRQCTLPIRRFMPGCNKDLPKSFACYEGHLPLFVMICRNRRSHLESGRKVRYRGHHQDTDSEDSTAADADAADEEEEEEEEDSDVLTLWMASVDLPQPIHAVMTVFNRRLDASVSSILKVRGLRKSHDCRVFMQSSRHFMRLGGKDLKILTNNNTEPLYLEVTIKEYVGLFPLQNHSCKSHNHHNHHYNRHHHCGSGSGSPSPQTPDSWYPPPSHHRK</sequence>
<dbReference type="AlphaFoldDB" id="B3N0K4"/>
<dbReference type="EMBL" id="CH902640">
    <property type="protein sequence ID" value="EDV38408.1"/>
    <property type="molecule type" value="Genomic_DNA"/>
</dbReference>
<feature type="compositionally biased region" description="Acidic residues" evidence="1">
    <location>
        <begin position="31"/>
        <end position="47"/>
    </location>
</feature>
<feature type="region of interest" description="Disordered" evidence="1">
    <location>
        <begin position="227"/>
        <end position="262"/>
    </location>
</feature>